<accession>A0A645IV61</accession>
<name>A0A645IV61_9ZZZZ</name>
<comment type="caution">
    <text evidence="1">The sequence shown here is derived from an EMBL/GenBank/DDBJ whole genome shotgun (WGS) entry which is preliminary data.</text>
</comment>
<proteinExistence type="predicted"/>
<protein>
    <submittedName>
        <fullName evidence="1">Uncharacterized protein</fullName>
    </submittedName>
</protein>
<dbReference type="AlphaFoldDB" id="A0A645IV61"/>
<dbReference type="EMBL" id="VSSQ01122420">
    <property type="protein sequence ID" value="MPN54309.1"/>
    <property type="molecule type" value="Genomic_DNA"/>
</dbReference>
<gene>
    <name evidence="1" type="ORF">SDC9_201979</name>
</gene>
<reference evidence="1" key="1">
    <citation type="submission" date="2019-08" db="EMBL/GenBank/DDBJ databases">
        <authorList>
            <person name="Kucharzyk K."/>
            <person name="Murdoch R.W."/>
            <person name="Higgins S."/>
            <person name="Loffler F."/>
        </authorList>
    </citation>
    <scope>NUCLEOTIDE SEQUENCE</scope>
</reference>
<evidence type="ECO:0000313" key="1">
    <source>
        <dbReference type="EMBL" id="MPN54309.1"/>
    </source>
</evidence>
<sequence>MGYADISARKKQVGDYLCIQTSKGNAPWRRCRMEDSRRSVFVVESFRKMVVHCPACIGNDIFKFPACFNVILIDDVITDITATFALAG</sequence>
<organism evidence="1">
    <name type="scientific">bioreactor metagenome</name>
    <dbReference type="NCBI Taxonomy" id="1076179"/>
    <lineage>
        <taxon>unclassified sequences</taxon>
        <taxon>metagenomes</taxon>
        <taxon>ecological metagenomes</taxon>
    </lineage>
</organism>